<dbReference type="AlphaFoldDB" id="A0A918IZZ8"/>
<dbReference type="RefSeq" id="WP_189634731.1">
    <property type="nucleotide sequence ID" value="NZ_BMYQ01000011.1"/>
</dbReference>
<sequence length="293" mass="32602">MADFFTAGWRLDPSRPKDSQGQERRQAVEHALARLSHADDLWVLGNAFKATVSVEDIGNILSCTTARCHLLRGEIDPVTPAHLDLWKTVDLASEVVVDGQLVVMSHYPMMSWWGAAGAPLEEQVSGGKSRKISMHVFGEGRGGFRGWWRAVSVDWSAQGGAFLSIDQVRRQSEDNLFATPWLEAYYPDRRRYRYCELCSGAIDCGRKDGGYHWDGDRLVTFRGALVLTRISPFPDRGMSGLATATGDICTECLGVALQYFDLQEGVHYRLAPAVTLQVIDRSEVHRVSLEGRA</sequence>
<comment type="caution">
    <text evidence="1">The sequence shown here is derived from an EMBL/GenBank/DDBJ whole genome shotgun (WGS) entry which is preliminary data.</text>
</comment>
<organism evidence="1 2">
    <name type="scientific">Gemmobacter lanyuensis</name>
    <dbReference type="NCBI Taxonomy" id="1054497"/>
    <lineage>
        <taxon>Bacteria</taxon>
        <taxon>Pseudomonadati</taxon>
        <taxon>Pseudomonadota</taxon>
        <taxon>Alphaproteobacteria</taxon>
        <taxon>Rhodobacterales</taxon>
        <taxon>Paracoccaceae</taxon>
        <taxon>Gemmobacter</taxon>
    </lineage>
</organism>
<evidence type="ECO:0000313" key="1">
    <source>
        <dbReference type="EMBL" id="GGW40006.1"/>
    </source>
</evidence>
<dbReference type="InterPro" id="IPR029052">
    <property type="entry name" value="Metallo-depent_PP-like"/>
</dbReference>
<proteinExistence type="predicted"/>
<name>A0A918IZZ8_9RHOB</name>
<evidence type="ECO:0000313" key="2">
    <source>
        <dbReference type="Proteomes" id="UP000628984"/>
    </source>
</evidence>
<reference evidence="1" key="2">
    <citation type="submission" date="2020-09" db="EMBL/GenBank/DDBJ databases">
        <authorList>
            <person name="Sun Q."/>
            <person name="Kim S."/>
        </authorList>
    </citation>
    <scope>NUCLEOTIDE SEQUENCE</scope>
    <source>
        <strain evidence="1">KCTC 23714</strain>
    </source>
</reference>
<dbReference type="Proteomes" id="UP000628984">
    <property type="component" value="Unassembled WGS sequence"/>
</dbReference>
<gene>
    <name evidence="1" type="ORF">GCM10011452_30520</name>
</gene>
<dbReference type="EMBL" id="BMYQ01000011">
    <property type="protein sequence ID" value="GGW40006.1"/>
    <property type="molecule type" value="Genomic_DNA"/>
</dbReference>
<protein>
    <submittedName>
        <fullName evidence="1">Uncharacterized protein</fullName>
    </submittedName>
</protein>
<accession>A0A918IZZ8</accession>
<keyword evidence="2" id="KW-1185">Reference proteome</keyword>
<reference evidence="1" key="1">
    <citation type="journal article" date="2014" name="Int. J. Syst. Evol. Microbiol.">
        <title>Complete genome sequence of Corynebacterium casei LMG S-19264T (=DSM 44701T), isolated from a smear-ripened cheese.</title>
        <authorList>
            <consortium name="US DOE Joint Genome Institute (JGI-PGF)"/>
            <person name="Walter F."/>
            <person name="Albersmeier A."/>
            <person name="Kalinowski J."/>
            <person name="Ruckert C."/>
        </authorList>
    </citation>
    <scope>NUCLEOTIDE SEQUENCE</scope>
    <source>
        <strain evidence="1">KCTC 23714</strain>
    </source>
</reference>
<dbReference type="Gene3D" id="3.60.21.10">
    <property type="match status" value="1"/>
</dbReference>